<reference evidence="2 3" key="1">
    <citation type="submission" date="2016-11" db="EMBL/GenBank/DDBJ databases">
        <authorList>
            <person name="Jaros S."/>
            <person name="Januszkiewicz K."/>
            <person name="Wedrychowicz H."/>
        </authorList>
    </citation>
    <scope>NUCLEOTIDE SEQUENCE [LARGE SCALE GENOMIC DNA]</scope>
    <source>
        <strain evidence="2 3">DSM 18231</strain>
    </source>
</reference>
<protein>
    <submittedName>
        <fullName evidence="2">Uncharacterized protein</fullName>
    </submittedName>
</protein>
<dbReference type="Proteomes" id="UP000184000">
    <property type="component" value="Unassembled WGS sequence"/>
</dbReference>
<proteinExistence type="predicted"/>
<evidence type="ECO:0000256" key="1">
    <source>
        <dbReference type="SAM" id="MobiDB-lite"/>
    </source>
</evidence>
<dbReference type="AlphaFoldDB" id="A0A1M5MDZ4"/>
<gene>
    <name evidence="2" type="ORF">SAMN02744645_1235</name>
</gene>
<feature type="region of interest" description="Disordered" evidence="1">
    <location>
        <begin position="48"/>
        <end position="75"/>
    </location>
</feature>
<evidence type="ECO:0000313" key="3">
    <source>
        <dbReference type="Proteomes" id="UP000184000"/>
    </source>
</evidence>
<organism evidence="2 3">
    <name type="scientific">Stutzerimonas xanthomarina DSM 18231</name>
    <dbReference type="NCBI Taxonomy" id="1403346"/>
    <lineage>
        <taxon>Bacteria</taxon>
        <taxon>Pseudomonadati</taxon>
        <taxon>Pseudomonadota</taxon>
        <taxon>Gammaproteobacteria</taxon>
        <taxon>Pseudomonadales</taxon>
        <taxon>Pseudomonadaceae</taxon>
        <taxon>Stutzerimonas</taxon>
    </lineage>
</organism>
<evidence type="ECO:0000313" key="2">
    <source>
        <dbReference type="EMBL" id="SHG75382.1"/>
    </source>
</evidence>
<accession>A0A1M5MDZ4</accession>
<name>A0A1M5MDZ4_9GAMM</name>
<sequence length="75" mass="8242">MRRALYAAMATNMDSSVFFRFTASARPRTVQVSVRSVSLVTPVGLLRGGDARLPTQPKHSAQGRLAVRPDAWLSR</sequence>
<dbReference type="EMBL" id="FQXA01000002">
    <property type="protein sequence ID" value="SHG75382.1"/>
    <property type="molecule type" value="Genomic_DNA"/>
</dbReference>